<dbReference type="RefSeq" id="WP_184361532.1">
    <property type="nucleotide sequence ID" value="NZ_BAAAKM010000010.1"/>
</dbReference>
<proteinExistence type="predicted"/>
<feature type="region of interest" description="Disordered" evidence="1">
    <location>
        <begin position="94"/>
        <end position="113"/>
    </location>
</feature>
<sequence length="113" mass="12134">MSTTETPDQIHVVVLHSEQPLTVDLAELHPDCRVTVLTDGVPNAVSEGTEAPDVVSMPRSEWADQLARWAKGGEVDVVSRDESLQHVCAELRSGLGLPPNPTVHTGHATPANR</sequence>
<evidence type="ECO:0000313" key="2">
    <source>
        <dbReference type="EMBL" id="MBB5489430.1"/>
    </source>
</evidence>
<accession>A0A840VY77</accession>
<dbReference type="Proteomes" id="UP000579647">
    <property type="component" value="Unassembled WGS sequence"/>
</dbReference>
<reference evidence="2 3" key="1">
    <citation type="submission" date="2020-08" db="EMBL/GenBank/DDBJ databases">
        <title>Sequencing the genomes of 1000 actinobacteria strains.</title>
        <authorList>
            <person name="Klenk H.-P."/>
        </authorList>
    </citation>
    <scope>NUCLEOTIDE SEQUENCE [LARGE SCALE GENOMIC DNA]</scope>
    <source>
        <strain evidence="2 3">DSM 44598</strain>
    </source>
</reference>
<evidence type="ECO:0000313" key="3">
    <source>
        <dbReference type="Proteomes" id="UP000579647"/>
    </source>
</evidence>
<comment type="caution">
    <text evidence="2">The sequence shown here is derived from an EMBL/GenBank/DDBJ whole genome shotgun (WGS) entry which is preliminary data.</text>
</comment>
<dbReference type="AlphaFoldDB" id="A0A840VY77"/>
<protein>
    <submittedName>
        <fullName evidence="2">Uncharacterized protein</fullName>
    </submittedName>
</protein>
<gene>
    <name evidence="2" type="ORF">HNR07_000567</name>
</gene>
<evidence type="ECO:0000256" key="1">
    <source>
        <dbReference type="SAM" id="MobiDB-lite"/>
    </source>
</evidence>
<keyword evidence="3" id="KW-1185">Reference proteome</keyword>
<organism evidence="2 3">
    <name type="scientific">Nocardiopsis metallicus</name>
    <dbReference type="NCBI Taxonomy" id="179819"/>
    <lineage>
        <taxon>Bacteria</taxon>
        <taxon>Bacillati</taxon>
        <taxon>Actinomycetota</taxon>
        <taxon>Actinomycetes</taxon>
        <taxon>Streptosporangiales</taxon>
        <taxon>Nocardiopsidaceae</taxon>
        <taxon>Nocardiopsis</taxon>
    </lineage>
</organism>
<dbReference type="EMBL" id="JACHDO010000001">
    <property type="protein sequence ID" value="MBB5489430.1"/>
    <property type="molecule type" value="Genomic_DNA"/>
</dbReference>
<name>A0A840VY77_9ACTN</name>